<gene>
    <name evidence="2" type="ORF">H8716_11800</name>
</gene>
<dbReference type="GO" id="GO:0008168">
    <property type="term" value="F:methyltransferase activity"/>
    <property type="evidence" value="ECO:0007669"/>
    <property type="project" value="UniProtKB-KW"/>
</dbReference>
<dbReference type="RefSeq" id="WP_249309055.1">
    <property type="nucleotide sequence ID" value="NZ_JACRSZ010000012.1"/>
</dbReference>
<keyword evidence="2" id="KW-0808">Transferase</keyword>
<organism evidence="2 3">
    <name type="scientific">Jingyaoa shaoxingensis</name>
    <dbReference type="NCBI Taxonomy" id="2763671"/>
    <lineage>
        <taxon>Bacteria</taxon>
        <taxon>Bacillati</taxon>
        <taxon>Bacillota</taxon>
        <taxon>Clostridia</taxon>
        <taxon>Lachnospirales</taxon>
        <taxon>Lachnospiraceae</taxon>
        <taxon>Jingyaoa</taxon>
    </lineage>
</organism>
<comment type="caution">
    <text evidence="2">The sequence shown here is derived from an EMBL/GenBank/DDBJ whole genome shotgun (WGS) entry which is preliminary data.</text>
</comment>
<dbReference type="Gene3D" id="3.40.50.150">
    <property type="entry name" value="Vaccinia Virus protein VP39"/>
    <property type="match status" value="1"/>
</dbReference>
<proteinExistence type="predicted"/>
<dbReference type="InterPro" id="IPR029063">
    <property type="entry name" value="SAM-dependent_MTases_sf"/>
</dbReference>
<accession>A0ABR7NC79</accession>
<dbReference type="PANTHER" id="PTHR43861:SF1">
    <property type="entry name" value="TRANS-ACONITATE 2-METHYLTRANSFERASE"/>
    <property type="match status" value="1"/>
</dbReference>
<keyword evidence="2" id="KW-0489">Methyltransferase</keyword>
<evidence type="ECO:0000259" key="1">
    <source>
        <dbReference type="Pfam" id="PF13847"/>
    </source>
</evidence>
<dbReference type="CDD" id="cd02440">
    <property type="entry name" value="AdoMet_MTases"/>
    <property type="match status" value="1"/>
</dbReference>
<dbReference type="GO" id="GO:0032259">
    <property type="term" value="P:methylation"/>
    <property type="evidence" value="ECO:0007669"/>
    <property type="project" value="UniProtKB-KW"/>
</dbReference>
<protein>
    <submittedName>
        <fullName evidence="2">Methyltransferase domain-containing protein</fullName>
    </submittedName>
</protein>
<dbReference type="SUPFAM" id="SSF53335">
    <property type="entry name" value="S-adenosyl-L-methionine-dependent methyltransferases"/>
    <property type="match status" value="1"/>
</dbReference>
<dbReference type="PANTHER" id="PTHR43861">
    <property type="entry name" value="TRANS-ACONITATE 2-METHYLTRANSFERASE-RELATED"/>
    <property type="match status" value="1"/>
</dbReference>
<evidence type="ECO:0000313" key="2">
    <source>
        <dbReference type="EMBL" id="MBC8573760.1"/>
    </source>
</evidence>
<dbReference type="Pfam" id="PF13847">
    <property type="entry name" value="Methyltransf_31"/>
    <property type="match status" value="1"/>
</dbReference>
<reference evidence="2 3" key="1">
    <citation type="submission" date="2020-08" db="EMBL/GenBank/DDBJ databases">
        <title>Genome public.</title>
        <authorList>
            <person name="Liu C."/>
            <person name="Sun Q."/>
        </authorList>
    </citation>
    <scope>NUCLEOTIDE SEQUENCE [LARGE SCALE GENOMIC DNA]</scope>
    <source>
        <strain evidence="2 3">NSJ-46</strain>
    </source>
</reference>
<evidence type="ECO:0000313" key="3">
    <source>
        <dbReference type="Proteomes" id="UP000657421"/>
    </source>
</evidence>
<name>A0ABR7NC79_9FIRM</name>
<dbReference type="EMBL" id="JACRSZ010000012">
    <property type="protein sequence ID" value="MBC8573760.1"/>
    <property type="molecule type" value="Genomic_DNA"/>
</dbReference>
<dbReference type="Proteomes" id="UP000657421">
    <property type="component" value="Unassembled WGS sequence"/>
</dbReference>
<feature type="domain" description="Methyltransferase" evidence="1">
    <location>
        <begin position="118"/>
        <end position="234"/>
    </location>
</feature>
<keyword evidence="3" id="KW-1185">Reference proteome</keyword>
<dbReference type="InterPro" id="IPR025714">
    <property type="entry name" value="Methyltranfer_dom"/>
</dbReference>
<sequence>MYDVEMIDNEYSRLEFKKHQAIRQLSINEDSLIMIADRSDESVYQSILDLKEKLNQTFQECKKVVRERTPYRITQRDILIQPYNSFFLEEAEVKRLAIQGRLLSEYEQPVYQKIMNERSGLTLLDVGCNNGWKTKMRFSNENFKKIIGIDCLRPLIEQAQKELEDNVFSFYTCNVMDTDFTENLRQIMRQENLDTFDIIHCSFLLMHTERPDDILKNLRPFLARDGKLIVIEADDMESCMFPDSEGLFQKFLEILLNDPYAGKRTMGAELPQLLSDNGYTDIHCECSKVYSSGSEKEKKEQIFETFCSYLPEDLLLLRKQSKLYQRDWEWVNQNFNKLHKQMTNDESTISMGIKIYTCGGETYA</sequence>